<sequence length="144" mass="15712">MNVRYSATSNCLCNTSETVQGMSTASGRTYPNPVDCSGRLAIFSLSSTAKKRHSRNTTPAILPVQHNSIHAVPGARWSRPQLQQHSRVEKVIPPRYTGYLIHFTSPPVAQARRGAAIRGVRSGERRAGTTLPTLYLCKSCSLSC</sequence>
<keyword evidence="2" id="KW-1185">Reference proteome</keyword>
<name>A0AAN8HP32_CHAGU</name>
<dbReference type="Proteomes" id="UP001331515">
    <property type="component" value="Unassembled WGS sequence"/>
</dbReference>
<evidence type="ECO:0000313" key="1">
    <source>
        <dbReference type="EMBL" id="KAK5918834.1"/>
    </source>
</evidence>
<comment type="caution">
    <text evidence="1">The sequence shown here is derived from an EMBL/GenBank/DDBJ whole genome shotgun (WGS) entry which is preliminary data.</text>
</comment>
<dbReference type="AlphaFoldDB" id="A0AAN8HP32"/>
<reference evidence="1 2" key="1">
    <citation type="journal article" date="2023" name="Mol. Biol. Evol.">
        <title>Genomics of Secondarily Temperate Adaptation in the Only Non-Antarctic Icefish.</title>
        <authorList>
            <person name="Rivera-Colon A.G."/>
            <person name="Rayamajhi N."/>
            <person name="Minhas B.F."/>
            <person name="Madrigal G."/>
            <person name="Bilyk K.T."/>
            <person name="Yoon V."/>
            <person name="Hune M."/>
            <person name="Gregory S."/>
            <person name="Cheng C.H.C."/>
            <person name="Catchen J.M."/>
        </authorList>
    </citation>
    <scope>NUCLEOTIDE SEQUENCE [LARGE SCALE GENOMIC DNA]</scope>
    <source>
        <tissue evidence="1">White muscle</tissue>
    </source>
</reference>
<protein>
    <submittedName>
        <fullName evidence="1">Uncharacterized protein</fullName>
    </submittedName>
</protein>
<organism evidence="1 2">
    <name type="scientific">Champsocephalus gunnari</name>
    <name type="common">Mackerel icefish</name>
    <dbReference type="NCBI Taxonomy" id="52237"/>
    <lineage>
        <taxon>Eukaryota</taxon>
        <taxon>Metazoa</taxon>
        <taxon>Chordata</taxon>
        <taxon>Craniata</taxon>
        <taxon>Vertebrata</taxon>
        <taxon>Euteleostomi</taxon>
        <taxon>Actinopterygii</taxon>
        <taxon>Neopterygii</taxon>
        <taxon>Teleostei</taxon>
        <taxon>Neoteleostei</taxon>
        <taxon>Acanthomorphata</taxon>
        <taxon>Eupercaria</taxon>
        <taxon>Perciformes</taxon>
        <taxon>Notothenioidei</taxon>
        <taxon>Channichthyidae</taxon>
        <taxon>Champsocephalus</taxon>
    </lineage>
</organism>
<accession>A0AAN8HP32</accession>
<evidence type="ECO:0000313" key="2">
    <source>
        <dbReference type="Proteomes" id="UP001331515"/>
    </source>
</evidence>
<proteinExistence type="predicted"/>
<gene>
    <name evidence="1" type="ORF">CgunFtcFv8_022780</name>
</gene>
<dbReference type="EMBL" id="JAURVH010001524">
    <property type="protein sequence ID" value="KAK5918834.1"/>
    <property type="molecule type" value="Genomic_DNA"/>
</dbReference>